<dbReference type="AlphaFoldDB" id="A0A386ZHE1"/>
<dbReference type="KEGG" id="nyu:D7D52_26725"/>
<gene>
    <name evidence="1" type="ORF">D7D52_26725</name>
</gene>
<name>A0A386ZHE1_9NOCA</name>
<dbReference type="OrthoDB" id="9998814at2"/>
<evidence type="ECO:0000313" key="2">
    <source>
        <dbReference type="Proteomes" id="UP000267164"/>
    </source>
</evidence>
<proteinExistence type="predicted"/>
<accession>A0A386ZHE1</accession>
<sequence length="102" mass="10932">MMRMFAMVARMGGLGMSARVMLGMRIFGQQVQRSSPRPTIVDVGGLELSVRPRLSGAVPLLHGPYPGFVFVRLCGISADCHPVDHGMAHNAISFDTLSGTFG</sequence>
<organism evidence="1 2">
    <name type="scientific">Nocardia yunnanensis</name>
    <dbReference type="NCBI Taxonomy" id="2382165"/>
    <lineage>
        <taxon>Bacteria</taxon>
        <taxon>Bacillati</taxon>
        <taxon>Actinomycetota</taxon>
        <taxon>Actinomycetes</taxon>
        <taxon>Mycobacteriales</taxon>
        <taxon>Nocardiaceae</taxon>
        <taxon>Nocardia</taxon>
    </lineage>
</organism>
<protein>
    <submittedName>
        <fullName evidence="1">Uncharacterized protein</fullName>
    </submittedName>
</protein>
<keyword evidence="2" id="KW-1185">Reference proteome</keyword>
<dbReference type="Proteomes" id="UP000267164">
    <property type="component" value="Chromosome"/>
</dbReference>
<evidence type="ECO:0000313" key="1">
    <source>
        <dbReference type="EMBL" id="AYF76810.1"/>
    </source>
</evidence>
<reference evidence="1 2" key="1">
    <citation type="submission" date="2018-09" db="EMBL/GenBank/DDBJ databases">
        <title>Nocardia yunnanensis sp. nov., an actinomycete isolated from a soil sample.</title>
        <authorList>
            <person name="Zhang J."/>
        </authorList>
    </citation>
    <scope>NUCLEOTIDE SEQUENCE [LARGE SCALE GENOMIC DNA]</scope>
    <source>
        <strain evidence="1 2">CFHS0054</strain>
    </source>
</reference>
<dbReference type="EMBL" id="CP032568">
    <property type="protein sequence ID" value="AYF76810.1"/>
    <property type="molecule type" value="Genomic_DNA"/>
</dbReference>